<accession>A0A8S5LX88</accession>
<reference evidence="1" key="1">
    <citation type="journal article" date="2021" name="Proc. Natl. Acad. Sci. U.S.A.">
        <title>A Catalog of Tens of Thousands of Viruses from Human Metagenomes Reveals Hidden Associations with Chronic Diseases.</title>
        <authorList>
            <person name="Tisza M.J."/>
            <person name="Buck C.B."/>
        </authorList>
    </citation>
    <scope>NUCLEOTIDE SEQUENCE</scope>
    <source>
        <strain evidence="1">CtRiO19</strain>
    </source>
</reference>
<name>A0A8S5LX88_9CAUD</name>
<sequence>MWFVSEKKYKILLKEKEDLQYLYNNLKINFISLDEEYCKFKLAQEEKKKKLIGEAYLLNENEKLAEWIRSILKVFGEQQQGNCAIPVKIPYFKHNKEFNDIVSYGCLFPKEGKAGYIPTEEIIIPELHIIVRGI</sequence>
<proteinExistence type="predicted"/>
<protein>
    <submittedName>
        <fullName evidence="1">Uncharacterized protein</fullName>
    </submittedName>
</protein>
<organism evidence="1">
    <name type="scientific">Siphoviridae sp. ctRiO19</name>
    <dbReference type="NCBI Taxonomy" id="2826337"/>
    <lineage>
        <taxon>Viruses</taxon>
        <taxon>Duplodnaviria</taxon>
        <taxon>Heunggongvirae</taxon>
        <taxon>Uroviricota</taxon>
        <taxon>Caudoviricetes</taxon>
    </lineage>
</organism>
<dbReference type="EMBL" id="BK014760">
    <property type="protein sequence ID" value="DAD74471.1"/>
    <property type="molecule type" value="Genomic_DNA"/>
</dbReference>
<evidence type="ECO:0000313" key="1">
    <source>
        <dbReference type="EMBL" id="DAD74471.1"/>
    </source>
</evidence>